<comment type="caution">
    <text evidence="3">The sequence shown here is derived from an EMBL/GenBank/DDBJ whole genome shotgun (WGS) entry which is preliminary data.</text>
</comment>
<dbReference type="GO" id="GO:0006888">
    <property type="term" value="P:endoplasmic reticulum to Golgi vesicle-mediated transport"/>
    <property type="evidence" value="ECO:0007669"/>
    <property type="project" value="TreeGrafter"/>
</dbReference>
<dbReference type="Pfam" id="PF20666">
    <property type="entry name" value="ZW10_C"/>
    <property type="match status" value="1"/>
</dbReference>
<dbReference type="InterPro" id="IPR048344">
    <property type="entry name" value="Zw10_middle"/>
</dbReference>
<feature type="domain" description="Centromere/kinetochore protein zw10 middle" evidence="1">
    <location>
        <begin position="210"/>
        <end position="416"/>
    </location>
</feature>
<dbReference type="Pfam" id="PF20665">
    <property type="entry name" value="Zw10_middle"/>
    <property type="match status" value="1"/>
</dbReference>
<dbReference type="PANTHER" id="PTHR12205">
    <property type="entry name" value="CENTROMERE/KINETOCHORE PROTEIN ZW10"/>
    <property type="match status" value="1"/>
</dbReference>
<dbReference type="OrthoDB" id="534815at2759"/>
<dbReference type="GO" id="GO:0007094">
    <property type="term" value="P:mitotic spindle assembly checkpoint signaling"/>
    <property type="evidence" value="ECO:0007669"/>
    <property type="project" value="TreeGrafter"/>
</dbReference>
<dbReference type="GO" id="GO:0005737">
    <property type="term" value="C:cytoplasm"/>
    <property type="evidence" value="ECO:0007669"/>
    <property type="project" value="GOC"/>
</dbReference>
<evidence type="ECO:0000259" key="1">
    <source>
        <dbReference type="Pfam" id="PF20665"/>
    </source>
</evidence>
<gene>
    <name evidence="3" type="primary">ZW10</name>
    <name evidence="3" type="ORF">IWW39_000575</name>
</gene>
<dbReference type="PANTHER" id="PTHR12205:SF0">
    <property type="entry name" value="CENTROMERE_KINETOCHORE PROTEIN ZW10 HOMOLOG"/>
    <property type="match status" value="1"/>
</dbReference>
<accession>A0A9W8L6Y0</accession>
<organism evidence="3 4">
    <name type="scientific">Coemansia spiralis</name>
    <dbReference type="NCBI Taxonomy" id="417178"/>
    <lineage>
        <taxon>Eukaryota</taxon>
        <taxon>Fungi</taxon>
        <taxon>Fungi incertae sedis</taxon>
        <taxon>Zoopagomycota</taxon>
        <taxon>Kickxellomycotina</taxon>
        <taxon>Kickxellomycetes</taxon>
        <taxon>Kickxellales</taxon>
        <taxon>Kickxellaceae</taxon>
        <taxon>Coemansia</taxon>
    </lineage>
</organism>
<protein>
    <submittedName>
        <fullName evidence="3">Centromere/kinetochore protein zw10</fullName>
    </submittedName>
</protein>
<dbReference type="Gene3D" id="1.10.357.150">
    <property type="match status" value="1"/>
</dbReference>
<dbReference type="EMBL" id="JANBTX010000009">
    <property type="protein sequence ID" value="KAJ2690633.1"/>
    <property type="molecule type" value="Genomic_DNA"/>
</dbReference>
<sequence>MDVYIQHLTGGSDSDTRPDSGAVLQSTLDIATVTELSRELGRRLDTSKEAILRTLCENDRVYERAIAEADKAQLEISELLRGVDDMQALLGNERSGIHARLVNATENETRLRVQLQDNSAVLACLRLLAQLNASLHSMDALIREGRLDQAAEMLVSLEHELSTATIIGNTRISDVLANRVELAKEGIRHNAITALQEVLVVRVDDGLAQLSVSTGTRKLEQGSYTQSLFAALDTLGAQDEALAAYSAHFVKSFINPVLASPAISLATHSADMSTRRFEVRRDGLATHVSSTADVCAIVVNAFVFANQALLPDYPASDNNENTGRLASLWAPESISAVANMVVERCLLRSIPTTRHELEELRRTTDVLLEFESRLFALGSVSASDISNRPIHTAVGRLDDLFIERRCDHAQSRARELAEDTSFALFELERHEVWSLDFVREKVGDSGCGISPLLAEACEKAVASASGGVSADFVYPKCFISRSMHRLVSEAYALVNEATLSSDVSASSCLLLGSARQTFDLYGALYLTLHRAQLTKIPALAWQFFNDCMYASHHAGIIAQLIPSLSSTPSEGKEAWLETARHFFGVGSAHIADLVVRESRELGALIGNSSSNRDAFYNAASDAAKEQLEKSRKQVRLAVTQLARAMQPPVVTPRIYYQTLGHYIDAVFAATIEMVAGIRDIGVDDSQVLSDHCRSICSLSDLFRLDSHILAPYQNLLMAANAPGEHSVSVELDELLDSDSEAELHQSLEGRDVQSSIQSARLAKEHCKLSSKLVQLADILLISRADILARRRAGLLAQFTAEELIGLIRALFSDTNERAQDIDTLKSLDQ</sequence>
<dbReference type="AlphaFoldDB" id="A0A9W8L6Y0"/>
<dbReference type="GO" id="GO:1990423">
    <property type="term" value="C:RZZ complex"/>
    <property type="evidence" value="ECO:0007669"/>
    <property type="project" value="TreeGrafter"/>
</dbReference>
<dbReference type="InterPro" id="IPR046362">
    <property type="entry name" value="Zw10/DSL1_C_sf"/>
</dbReference>
<evidence type="ECO:0000259" key="2">
    <source>
        <dbReference type="Pfam" id="PF20666"/>
    </source>
</evidence>
<reference evidence="3" key="1">
    <citation type="submission" date="2022-07" db="EMBL/GenBank/DDBJ databases">
        <title>Phylogenomic reconstructions and comparative analyses of Kickxellomycotina fungi.</title>
        <authorList>
            <person name="Reynolds N.K."/>
            <person name="Stajich J.E."/>
            <person name="Barry K."/>
            <person name="Grigoriev I.V."/>
            <person name="Crous P."/>
            <person name="Smith M.E."/>
        </authorList>
    </citation>
    <scope>NUCLEOTIDE SEQUENCE</scope>
    <source>
        <strain evidence="3">CBS 109367</strain>
    </source>
</reference>
<keyword evidence="4" id="KW-1185">Reference proteome</keyword>
<feature type="domain" description="Centromere/kinetochore protein zw10 C-terminal" evidence="2">
    <location>
        <begin position="472"/>
        <end position="601"/>
    </location>
</feature>
<dbReference type="Proteomes" id="UP001151516">
    <property type="component" value="Unassembled WGS sequence"/>
</dbReference>
<evidence type="ECO:0000313" key="4">
    <source>
        <dbReference type="Proteomes" id="UP001151516"/>
    </source>
</evidence>
<evidence type="ECO:0000313" key="3">
    <source>
        <dbReference type="EMBL" id="KAJ2690633.1"/>
    </source>
</evidence>
<dbReference type="InterPro" id="IPR048343">
    <property type="entry name" value="ZW10_C"/>
</dbReference>
<proteinExistence type="predicted"/>
<name>A0A9W8L6Y0_9FUNG</name>